<gene>
    <name evidence="1" type="ORF">GCM10011380_02610</name>
</gene>
<protein>
    <submittedName>
        <fullName evidence="1">Uncharacterized protein</fullName>
    </submittedName>
</protein>
<reference evidence="1" key="1">
    <citation type="journal article" date="2014" name="Int. J. Syst. Evol. Microbiol.">
        <title>Complete genome sequence of Corynebacterium casei LMG S-19264T (=DSM 44701T), isolated from a smear-ripened cheese.</title>
        <authorList>
            <consortium name="US DOE Joint Genome Institute (JGI-PGF)"/>
            <person name="Walter F."/>
            <person name="Albersmeier A."/>
            <person name="Kalinowski J."/>
            <person name="Ruckert C."/>
        </authorList>
    </citation>
    <scope>NUCLEOTIDE SEQUENCE</scope>
    <source>
        <strain evidence="1">CGMCC 1.15330</strain>
    </source>
</reference>
<evidence type="ECO:0000313" key="2">
    <source>
        <dbReference type="Proteomes" id="UP000623067"/>
    </source>
</evidence>
<sequence length="53" mass="6072">MTIDQDFHQRRAAAELTAARRSRCPEAARVHEQLAALHLERLQARQPQSMAPH</sequence>
<comment type="caution">
    <text evidence="1">The sequence shown here is derived from an EMBL/GenBank/DDBJ whole genome shotgun (WGS) entry which is preliminary data.</text>
</comment>
<dbReference type="AlphaFoldDB" id="A0A916WN25"/>
<accession>A0A916WN25</accession>
<proteinExistence type="predicted"/>
<keyword evidence="2" id="KW-1185">Reference proteome</keyword>
<name>A0A916WN25_9SPHN</name>
<dbReference type="Proteomes" id="UP000623067">
    <property type="component" value="Unassembled WGS sequence"/>
</dbReference>
<dbReference type="RefSeq" id="WP_188656814.1">
    <property type="nucleotide sequence ID" value="NZ_BMIH01000001.1"/>
</dbReference>
<reference evidence="1" key="2">
    <citation type="submission" date="2020-09" db="EMBL/GenBank/DDBJ databases">
        <authorList>
            <person name="Sun Q."/>
            <person name="Zhou Y."/>
        </authorList>
    </citation>
    <scope>NUCLEOTIDE SEQUENCE</scope>
    <source>
        <strain evidence="1">CGMCC 1.15330</strain>
    </source>
</reference>
<evidence type="ECO:0000313" key="1">
    <source>
        <dbReference type="EMBL" id="GGB16593.1"/>
    </source>
</evidence>
<dbReference type="EMBL" id="BMIH01000001">
    <property type="protein sequence ID" value="GGB16593.1"/>
    <property type="molecule type" value="Genomic_DNA"/>
</dbReference>
<organism evidence="1 2">
    <name type="scientific">Sphingomonas metalli</name>
    <dbReference type="NCBI Taxonomy" id="1779358"/>
    <lineage>
        <taxon>Bacteria</taxon>
        <taxon>Pseudomonadati</taxon>
        <taxon>Pseudomonadota</taxon>
        <taxon>Alphaproteobacteria</taxon>
        <taxon>Sphingomonadales</taxon>
        <taxon>Sphingomonadaceae</taxon>
        <taxon>Sphingomonas</taxon>
    </lineage>
</organism>